<evidence type="ECO:0008006" key="3">
    <source>
        <dbReference type="Google" id="ProtNLM"/>
    </source>
</evidence>
<proteinExistence type="predicted"/>
<dbReference type="PaxDb" id="2903-EOD05033"/>
<sequence>MAQLTVRLPQSCDSDGLALTGPQSLVLRLGSPRIFRDGDSVAQLGSLVYRTDAIIRMTAKTFTTFELVSFVPVDLEDVEIIMSFQGGPQNVSVALIEDLPAHTIVELEYAFVTYPEGLFVAQDGTALDLGSMYGTGVATGQVTFAYRGTSTIMQRLEHLKSVPWALRLYDFDAGNNHENWIDDPEPQHARLWTAHILNVAYLVTRPNFADRMAAEPITDNQGTLMSAEAKRGVHARLLSPRSFNLGVVTTVSGLGGGSTLGVASYVLRHDFFYGQQDGTTYHELGHVLGYSHASTMTYGSEGGKAGKGFTPLGMAFAREMEVANDILIDQSNYAFPDDHQIRCTGAGFEQACSWFMQCTGLAYDDGDEYGYCE</sequence>
<keyword evidence="2" id="KW-1185">Reference proteome</keyword>
<dbReference type="AlphaFoldDB" id="A0A0D3I198"/>
<evidence type="ECO:0000313" key="2">
    <source>
        <dbReference type="Proteomes" id="UP000013827"/>
    </source>
</evidence>
<name>A0A0D3I198_EMIH1</name>
<dbReference type="GeneID" id="17251138"/>
<evidence type="ECO:0000313" key="1">
    <source>
        <dbReference type="EnsemblProtists" id="EOD05033"/>
    </source>
</evidence>
<accession>A0A0D3I198</accession>
<dbReference type="RefSeq" id="XP_005757462.1">
    <property type="nucleotide sequence ID" value="XM_005757405.1"/>
</dbReference>
<dbReference type="KEGG" id="ehx:EMIHUDRAFT_220527"/>
<dbReference type="Proteomes" id="UP000013827">
    <property type="component" value="Unassembled WGS sequence"/>
</dbReference>
<organism evidence="1 2">
    <name type="scientific">Emiliania huxleyi (strain CCMP1516)</name>
    <dbReference type="NCBI Taxonomy" id="280463"/>
    <lineage>
        <taxon>Eukaryota</taxon>
        <taxon>Haptista</taxon>
        <taxon>Haptophyta</taxon>
        <taxon>Prymnesiophyceae</taxon>
        <taxon>Isochrysidales</taxon>
        <taxon>Noelaerhabdaceae</taxon>
        <taxon>Emiliania</taxon>
    </lineage>
</organism>
<reference evidence="1" key="2">
    <citation type="submission" date="2024-10" db="UniProtKB">
        <authorList>
            <consortium name="EnsemblProtists"/>
        </authorList>
    </citation>
    <scope>IDENTIFICATION</scope>
</reference>
<reference evidence="2" key="1">
    <citation type="journal article" date="2013" name="Nature">
        <title>Pan genome of the phytoplankton Emiliania underpins its global distribution.</title>
        <authorList>
            <person name="Read B.A."/>
            <person name="Kegel J."/>
            <person name="Klute M.J."/>
            <person name="Kuo A."/>
            <person name="Lefebvre S.C."/>
            <person name="Maumus F."/>
            <person name="Mayer C."/>
            <person name="Miller J."/>
            <person name="Monier A."/>
            <person name="Salamov A."/>
            <person name="Young J."/>
            <person name="Aguilar M."/>
            <person name="Claverie J.M."/>
            <person name="Frickenhaus S."/>
            <person name="Gonzalez K."/>
            <person name="Herman E.K."/>
            <person name="Lin Y.C."/>
            <person name="Napier J."/>
            <person name="Ogata H."/>
            <person name="Sarno A.F."/>
            <person name="Shmutz J."/>
            <person name="Schroeder D."/>
            <person name="de Vargas C."/>
            <person name="Verret F."/>
            <person name="von Dassow P."/>
            <person name="Valentin K."/>
            <person name="Van de Peer Y."/>
            <person name="Wheeler G."/>
            <person name="Dacks J.B."/>
            <person name="Delwiche C.F."/>
            <person name="Dyhrman S.T."/>
            <person name="Glockner G."/>
            <person name="John U."/>
            <person name="Richards T."/>
            <person name="Worden A.Z."/>
            <person name="Zhang X."/>
            <person name="Grigoriev I.V."/>
            <person name="Allen A.E."/>
            <person name="Bidle K."/>
            <person name="Borodovsky M."/>
            <person name="Bowler C."/>
            <person name="Brownlee C."/>
            <person name="Cock J.M."/>
            <person name="Elias M."/>
            <person name="Gladyshev V.N."/>
            <person name="Groth M."/>
            <person name="Guda C."/>
            <person name="Hadaegh A."/>
            <person name="Iglesias-Rodriguez M.D."/>
            <person name="Jenkins J."/>
            <person name="Jones B.M."/>
            <person name="Lawson T."/>
            <person name="Leese F."/>
            <person name="Lindquist E."/>
            <person name="Lobanov A."/>
            <person name="Lomsadze A."/>
            <person name="Malik S.B."/>
            <person name="Marsh M.E."/>
            <person name="Mackinder L."/>
            <person name="Mock T."/>
            <person name="Mueller-Roeber B."/>
            <person name="Pagarete A."/>
            <person name="Parker M."/>
            <person name="Probert I."/>
            <person name="Quesneville H."/>
            <person name="Raines C."/>
            <person name="Rensing S.A."/>
            <person name="Riano-Pachon D.M."/>
            <person name="Richier S."/>
            <person name="Rokitta S."/>
            <person name="Shiraiwa Y."/>
            <person name="Soanes D.M."/>
            <person name="van der Giezen M."/>
            <person name="Wahlund T.M."/>
            <person name="Williams B."/>
            <person name="Wilson W."/>
            <person name="Wolfe G."/>
            <person name="Wurch L.L."/>
        </authorList>
    </citation>
    <scope>NUCLEOTIDE SEQUENCE</scope>
</reference>
<protein>
    <recommendedName>
        <fullName evidence="3">Peptidase M11 gametolysin domain-containing protein</fullName>
    </recommendedName>
</protein>
<dbReference type="HOGENOM" id="CLU_759603_0_0_1"/>
<dbReference type="EnsemblProtists" id="EOD05033">
    <property type="protein sequence ID" value="EOD05033"/>
    <property type="gene ID" value="EMIHUDRAFT_220527"/>
</dbReference>